<name>A0A502EVH6_9PROT</name>
<evidence type="ECO:0000313" key="3">
    <source>
        <dbReference type="EMBL" id="TPG41925.1"/>
    </source>
</evidence>
<keyword evidence="4" id="KW-1185">Reference proteome</keyword>
<dbReference type="Pfam" id="PF14579">
    <property type="entry name" value="HHH_6"/>
    <property type="match status" value="1"/>
</dbReference>
<dbReference type="OrthoDB" id="9803237at2"/>
<dbReference type="PANTHER" id="PTHR32294:SF4">
    <property type="entry name" value="ERROR-PRONE DNA POLYMERASE"/>
    <property type="match status" value="1"/>
</dbReference>
<feature type="domain" description="DNA polymerase helix-hairpin-helix motif" evidence="2">
    <location>
        <begin position="46"/>
        <end position="137"/>
    </location>
</feature>
<dbReference type="PANTHER" id="PTHR32294">
    <property type="entry name" value="DNA POLYMERASE III SUBUNIT ALPHA"/>
    <property type="match status" value="1"/>
</dbReference>
<gene>
    <name evidence="3" type="ORF">EAH89_28170</name>
</gene>
<dbReference type="GO" id="GO:0008408">
    <property type="term" value="F:3'-5' exonuclease activity"/>
    <property type="evidence" value="ECO:0007669"/>
    <property type="project" value="InterPro"/>
</dbReference>
<protein>
    <recommendedName>
        <fullName evidence="2">DNA polymerase helix-hairpin-helix motif domain-containing protein</fullName>
    </recommendedName>
</protein>
<reference evidence="3 4" key="1">
    <citation type="journal article" date="2019" name="Environ. Microbiol.">
        <title>Species interactions and distinct microbial communities in high Arctic permafrost affected cryosols are associated with the CH4 and CO2 gas fluxes.</title>
        <authorList>
            <person name="Altshuler I."/>
            <person name="Hamel J."/>
            <person name="Turney S."/>
            <person name="Magnuson E."/>
            <person name="Levesque R."/>
            <person name="Greer C."/>
            <person name="Whyte L.G."/>
        </authorList>
    </citation>
    <scope>NUCLEOTIDE SEQUENCE [LARGE SCALE GENOMIC DNA]</scope>
    <source>
        <strain evidence="3 4">S9.3B</strain>
    </source>
</reference>
<dbReference type="AlphaFoldDB" id="A0A502EVH6"/>
<dbReference type="CDD" id="cd04485">
    <property type="entry name" value="DnaE_OBF"/>
    <property type="match status" value="1"/>
</dbReference>
<proteinExistence type="predicted"/>
<organism evidence="3 4">
    <name type="scientific">Muricoccus nepalensis</name>
    <dbReference type="NCBI Taxonomy" id="1854500"/>
    <lineage>
        <taxon>Bacteria</taxon>
        <taxon>Pseudomonadati</taxon>
        <taxon>Pseudomonadota</taxon>
        <taxon>Alphaproteobacteria</taxon>
        <taxon>Acetobacterales</taxon>
        <taxon>Roseomonadaceae</taxon>
        <taxon>Muricoccus</taxon>
    </lineage>
</organism>
<evidence type="ECO:0000256" key="1">
    <source>
        <dbReference type="SAM" id="MobiDB-lite"/>
    </source>
</evidence>
<sequence length="354" mass="37818">MRTERVREHQHYLVSVAAAPPRAPPALHRGRPRHSGSCPDCFASLVQPVDVNVSDWNSTLEPEWESRGGLALRLGLRLVTGLPEAEAQALLRARRARNGAPFASVEDAAIRADVGRRALEALAAANAFVATGSLRRRAVWDAAVAASGPQQLPLFAVARDTAAAAMAASAPLMDEPEAALPRQGEGEEVVDDYRATGLRLARHPMAILRPALDRLGLGDTRQLGSLWPDARICLPGVVLLRQRPGTSKGVVFLTVEDEFGTGNLVVFAAIAERDRPALLGAHLLVAEGRVERVTEHVEVPINHLVVGCLIDRSDLLDRLSQRSGEASGRSAPSAGPTRSGGRSWEPEAQVASEP</sequence>
<dbReference type="InterPro" id="IPR029460">
    <property type="entry name" value="DNAPol_HHH"/>
</dbReference>
<dbReference type="GO" id="GO:0006260">
    <property type="term" value="P:DNA replication"/>
    <property type="evidence" value="ECO:0007669"/>
    <property type="project" value="InterPro"/>
</dbReference>
<dbReference type="Proteomes" id="UP000317078">
    <property type="component" value="Unassembled WGS sequence"/>
</dbReference>
<dbReference type="InterPro" id="IPR004805">
    <property type="entry name" value="DnaE2/DnaE/PolC"/>
</dbReference>
<dbReference type="EMBL" id="RCZP01000061">
    <property type="protein sequence ID" value="TPG41925.1"/>
    <property type="molecule type" value="Genomic_DNA"/>
</dbReference>
<feature type="region of interest" description="Disordered" evidence="1">
    <location>
        <begin position="321"/>
        <end position="354"/>
    </location>
</feature>
<evidence type="ECO:0000313" key="4">
    <source>
        <dbReference type="Proteomes" id="UP000317078"/>
    </source>
</evidence>
<dbReference type="Gene3D" id="1.10.150.870">
    <property type="match status" value="1"/>
</dbReference>
<accession>A0A502EVH6</accession>
<comment type="caution">
    <text evidence="3">The sequence shown here is derived from an EMBL/GenBank/DDBJ whole genome shotgun (WGS) entry which is preliminary data.</text>
</comment>
<evidence type="ECO:0000259" key="2">
    <source>
        <dbReference type="Pfam" id="PF14579"/>
    </source>
</evidence>